<dbReference type="KEGG" id="smo:SELMODRAFT_440741"/>
<evidence type="ECO:0000256" key="1">
    <source>
        <dbReference type="SAM" id="MobiDB-lite"/>
    </source>
</evidence>
<protein>
    <submittedName>
        <fullName evidence="2">Uncharacterized protein</fullName>
    </submittedName>
</protein>
<dbReference type="Gramene" id="EFJ29589">
    <property type="protein sequence ID" value="EFJ29589"/>
    <property type="gene ID" value="SELMODRAFT_440741"/>
</dbReference>
<gene>
    <name evidence="2" type="ORF">SELMODRAFT_440741</name>
</gene>
<reference evidence="2 3" key="1">
    <citation type="journal article" date="2011" name="Science">
        <title>The Selaginella genome identifies genetic changes associated with the evolution of vascular plants.</title>
        <authorList>
            <person name="Banks J.A."/>
            <person name="Nishiyama T."/>
            <person name="Hasebe M."/>
            <person name="Bowman J.L."/>
            <person name="Gribskov M."/>
            <person name="dePamphilis C."/>
            <person name="Albert V.A."/>
            <person name="Aono N."/>
            <person name="Aoyama T."/>
            <person name="Ambrose B.A."/>
            <person name="Ashton N.W."/>
            <person name="Axtell M.J."/>
            <person name="Barker E."/>
            <person name="Barker M.S."/>
            <person name="Bennetzen J.L."/>
            <person name="Bonawitz N.D."/>
            <person name="Chapple C."/>
            <person name="Cheng C."/>
            <person name="Correa L.G."/>
            <person name="Dacre M."/>
            <person name="DeBarry J."/>
            <person name="Dreyer I."/>
            <person name="Elias M."/>
            <person name="Engstrom E.M."/>
            <person name="Estelle M."/>
            <person name="Feng L."/>
            <person name="Finet C."/>
            <person name="Floyd S.K."/>
            <person name="Frommer W.B."/>
            <person name="Fujita T."/>
            <person name="Gramzow L."/>
            <person name="Gutensohn M."/>
            <person name="Harholt J."/>
            <person name="Hattori M."/>
            <person name="Heyl A."/>
            <person name="Hirai T."/>
            <person name="Hiwatashi Y."/>
            <person name="Ishikawa M."/>
            <person name="Iwata M."/>
            <person name="Karol K.G."/>
            <person name="Koehler B."/>
            <person name="Kolukisaoglu U."/>
            <person name="Kubo M."/>
            <person name="Kurata T."/>
            <person name="Lalonde S."/>
            <person name="Li K."/>
            <person name="Li Y."/>
            <person name="Litt A."/>
            <person name="Lyons E."/>
            <person name="Manning G."/>
            <person name="Maruyama T."/>
            <person name="Michael T.P."/>
            <person name="Mikami K."/>
            <person name="Miyazaki S."/>
            <person name="Morinaga S."/>
            <person name="Murata T."/>
            <person name="Mueller-Roeber B."/>
            <person name="Nelson D.R."/>
            <person name="Obara M."/>
            <person name="Oguri Y."/>
            <person name="Olmstead R.G."/>
            <person name="Onodera N."/>
            <person name="Petersen B.L."/>
            <person name="Pils B."/>
            <person name="Prigge M."/>
            <person name="Rensing S.A."/>
            <person name="Riano-Pachon D.M."/>
            <person name="Roberts A.W."/>
            <person name="Sato Y."/>
            <person name="Scheller H.V."/>
            <person name="Schulz B."/>
            <person name="Schulz C."/>
            <person name="Shakirov E.V."/>
            <person name="Shibagaki N."/>
            <person name="Shinohara N."/>
            <person name="Shippen D.E."/>
            <person name="Soerensen I."/>
            <person name="Sotooka R."/>
            <person name="Sugimoto N."/>
            <person name="Sugita M."/>
            <person name="Sumikawa N."/>
            <person name="Tanurdzic M."/>
            <person name="Theissen G."/>
            <person name="Ulvskov P."/>
            <person name="Wakazuki S."/>
            <person name="Weng J.K."/>
            <person name="Willats W.W."/>
            <person name="Wipf D."/>
            <person name="Wolf P.G."/>
            <person name="Yang L."/>
            <person name="Zimmer A.D."/>
            <person name="Zhu Q."/>
            <person name="Mitros T."/>
            <person name="Hellsten U."/>
            <person name="Loque D."/>
            <person name="Otillar R."/>
            <person name="Salamov A."/>
            <person name="Schmutz J."/>
            <person name="Shapiro H."/>
            <person name="Lindquist E."/>
            <person name="Lucas S."/>
            <person name="Rokhsar D."/>
            <person name="Grigoriev I.V."/>
        </authorList>
    </citation>
    <scope>NUCLEOTIDE SEQUENCE [LARGE SCALE GENOMIC DNA]</scope>
</reference>
<feature type="compositionally biased region" description="Low complexity" evidence="1">
    <location>
        <begin position="1"/>
        <end position="15"/>
    </location>
</feature>
<keyword evidence="3" id="KW-1185">Reference proteome</keyword>
<dbReference type="AlphaFoldDB" id="D8RE18"/>
<dbReference type="Proteomes" id="UP000001514">
    <property type="component" value="Unassembled WGS sequence"/>
</dbReference>
<evidence type="ECO:0000313" key="2">
    <source>
        <dbReference type="EMBL" id="EFJ29589.1"/>
    </source>
</evidence>
<feature type="compositionally biased region" description="Pro residues" evidence="1">
    <location>
        <begin position="16"/>
        <end position="25"/>
    </location>
</feature>
<evidence type="ECO:0000313" key="3">
    <source>
        <dbReference type="Proteomes" id="UP000001514"/>
    </source>
</evidence>
<proteinExistence type="predicted"/>
<dbReference type="HOGENOM" id="CLU_109141_0_0_1"/>
<organism evidence="3">
    <name type="scientific">Selaginella moellendorffii</name>
    <name type="common">Spikemoss</name>
    <dbReference type="NCBI Taxonomy" id="88036"/>
    <lineage>
        <taxon>Eukaryota</taxon>
        <taxon>Viridiplantae</taxon>
        <taxon>Streptophyta</taxon>
        <taxon>Embryophyta</taxon>
        <taxon>Tracheophyta</taxon>
        <taxon>Lycopodiopsida</taxon>
        <taxon>Selaginellales</taxon>
        <taxon>Selaginellaceae</taxon>
        <taxon>Selaginella</taxon>
    </lineage>
</organism>
<name>D8RE18_SELML</name>
<dbReference type="InParanoid" id="D8RE18"/>
<sequence length="221" mass="25002">MARAGVAVPDFAAAPTPFPPRFPPPGIPSVVRVGAIQQRSSKRYCGVCKASEKDQQDKKIEESRKFQLQATEVLAEILKSAEKEKRAEELVDNLNEEFFYIASTYLSMAKKEANVEVVNQVENALKAAMAAKDKTLRPEIRLFNKLLRDNSSAERQQTISENHAYLHEGSYFFELLDRMTKDVESQKSSPDRTKLVSQLQIIRKQTRDVAKMLKRASPSKN</sequence>
<dbReference type="eggNOG" id="ENOG502S633">
    <property type="taxonomic scope" value="Eukaryota"/>
</dbReference>
<accession>D8RE18</accession>
<dbReference type="EMBL" id="GL377577">
    <property type="protein sequence ID" value="EFJ29589.1"/>
    <property type="molecule type" value="Genomic_DNA"/>
</dbReference>
<feature type="region of interest" description="Disordered" evidence="1">
    <location>
        <begin position="1"/>
        <end position="25"/>
    </location>
</feature>
<dbReference type="OMA" id="QYLRNDS"/>